<evidence type="ECO:0000313" key="2">
    <source>
        <dbReference type="Proteomes" id="UP001152888"/>
    </source>
</evidence>
<accession>A0A9P0Q615</accession>
<dbReference type="Proteomes" id="UP001152888">
    <property type="component" value="Unassembled WGS sequence"/>
</dbReference>
<comment type="caution">
    <text evidence="1">The sequence shown here is derived from an EMBL/GenBank/DDBJ whole genome shotgun (WGS) entry which is preliminary data.</text>
</comment>
<name>A0A9P0Q615_ACAOB</name>
<evidence type="ECO:0000313" key="1">
    <source>
        <dbReference type="EMBL" id="CAH2011533.1"/>
    </source>
</evidence>
<gene>
    <name evidence="1" type="ORF">ACAOBT_LOCUS32222</name>
</gene>
<organism evidence="1 2">
    <name type="scientific">Acanthoscelides obtectus</name>
    <name type="common">Bean weevil</name>
    <name type="synonym">Bruchus obtectus</name>
    <dbReference type="NCBI Taxonomy" id="200917"/>
    <lineage>
        <taxon>Eukaryota</taxon>
        <taxon>Metazoa</taxon>
        <taxon>Ecdysozoa</taxon>
        <taxon>Arthropoda</taxon>
        <taxon>Hexapoda</taxon>
        <taxon>Insecta</taxon>
        <taxon>Pterygota</taxon>
        <taxon>Neoptera</taxon>
        <taxon>Endopterygota</taxon>
        <taxon>Coleoptera</taxon>
        <taxon>Polyphaga</taxon>
        <taxon>Cucujiformia</taxon>
        <taxon>Chrysomeloidea</taxon>
        <taxon>Chrysomelidae</taxon>
        <taxon>Bruchinae</taxon>
        <taxon>Bruchini</taxon>
        <taxon>Acanthoscelides</taxon>
    </lineage>
</organism>
<protein>
    <submittedName>
        <fullName evidence="1">Uncharacterized protein</fullName>
    </submittedName>
</protein>
<keyword evidence="2" id="KW-1185">Reference proteome</keyword>
<sequence>MSLKIRIFSTHVTKYVQLGSSYYNQ</sequence>
<dbReference type="EMBL" id="CAKOFQ010008080">
    <property type="protein sequence ID" value="CAH2011533.1"/>
    <property type="molecule type" value="Genomic_DNA"/>
</dbReference>
<reference evidence="1" key="1">
    <citation type="submission" date="2022-03" db="EMBL/GenBank/DDBJ databases">
        <authorList>
            <person name="Sayadi A."/>
        </authorList>
    </citation>
    <scope>NUCLEOTIDE SEQUENCE</scope>
</reference>
<proteinExistence type="predicted"/>
<dbReference type="AlphaFoldDB" id="A0A9P0Q615"/>